<name>A0ABQ2NTE7_9BACI</name>
<proteinExistence type="predicted"/>
<dbReference type="EMBL" id="BMLW01000001">
    <property type="protein sequence ID" value="GGP07338.1"/>
    <property type="molecule type" value="Genomic_DNA"/>
</dbReference>
<dbReference type="RefSeq" id="WP_188732769.1">
    <property type="nucleotide sequence ID" value="NZ_BMLW01000001.1"/>
</dbReference>
<evidence type="ECO:0000313" key="1">
    <source>
        <dbReference type="EMBL" id="GGP07338.1"/>
    </source>
</evidence>
<sequence>MNGIQDCIEIEKDSSGFTLHIDGIGSVTCPSITDLRTEILKAFDNAIEQEIKEW</sequence>
<comment type="caution">
    <text evidence="1">The sequence shown here is derived from an EMBL/GenBank/DDBJ whole genome shotgun (WGS) entry which is preliminary data.</text>
</comment>
<keyword evidence="2" id="KW-1185">Reference proteome</keyword>
<protein>
    <submittedName>
        <fullName evidence="1">Uncharacterized protein</fullName>
    </submittedName>
</protein>
<evidence type="ECO:0000313" key="2">
    <source>
        <dbReference type="Proteomes" id="UP000641206"/>
    </source>
</evidence>
<reference evidence="2" key="1">
    <citation type="journal article" date="2019" name="Int. J. Syst. Evol. Microbiol.">
        <title>The Global Catalogue of Microorganisms (GCM) 10K type strain sequencing project: providing services to taxonomists for standard genome sequencing and annotation.</title>
        <authorList>
            <consortium name="The Broad Institute Genomics Platform"/>
            <consortium name="The Broad Institute Genome Sequencing Center for Infectious Disease"/>
            <person name="Wu L."/>
            <person name="Ma J."/>
        </authorList>
    </citation>
    <scope>NUCLEOTIDE SEQUENCE [LARGE SCALE GENOMIC DNA]</scope>
    <source>
        <strain evidence="2">CGMCC 1.7693</strain>
    </source>
</reference>
<gene>
    <name evidence="1" type="ORF">GCM10011346_02930</name>
</gene>
<accession>A0ABQ2NTE7</accession>
<organism evidence="1 2">
    <name type="scientific">Oceanobacillus neutriphilus</name>
    <dbReference type="NCBI Taxonomy" id="531815"/>
    <lineage>
        <taxon>Bacteria</taxon>
        <taxon>Bacillati</taxon>
        <taxon>Bacillota</taxon>
        <taxon>Bacilli</taxon>
        <taxon>Bacillales</taxon>
        <taxon>Bacillaceae</taxon>
        <taxon>Oceanobacillus</taxon>
    </lineage>
</organism>
<dbReference type="Proteomes" id="UP000641206">
    <property type="component" value="Unassembled WGS sequence"/>
</dbReference>